<dbReference type="EMBL" id="RJVU01061862">
    <property type="protein sequence ID" value="ROJ30610.1"/>
    <property type="molecule type" value="Genomic_DNA"/>
</dbReference>
<gene>
    <name evidence="2" type="ORF">DPX16_3858</name>
</gene>
<evidence type="ECO:0000256" key="1">
    <source>
        <dbReference type="SAM" id="MobiDB-lite"/>
    </source>
</evidence>
<dbReference type="Proteomes" id="UP000281406">
    <property type="component" value="Unassembled WGS sequence"/>
</dbReference>
<proteinExistence type="predicted"/>
<dbReference type="AlphaFoldDB" id="A0A3N0XSR0"/>
<reference evidence="2 3" key="1">
    <citation type="submission" date="2018-10" db="EMBL/GenBank/DDBJ databases">
        <title>Genome assembly for a Yunnan-Guizhou Plateau 3E fish, Anabarilius grahami (Regan), and its evolutionary and genetic applications.</title>
        <authorList>
            <person name="Jiang W."/>
        </authorList>
    </citation>
    <scope>NUCLEOTIDE SEQUENCE [LARGE SCALE GENOMIC DNA]</scope>
    <source>
        <strain evidence="2">AG-KIZ</strain>
        <tissue evidence="2">Muscle</tissue>
    </source>
</reference>
<evidence type="ECO:0000313" key="2">
    <source>
        <dbReference type="EMBL" id="ROJ30610.1"/>
    </source>
</evidence>
<comment type="caution">
    <text evidence="2">The sequence shown here is derived from an EMBL/GenBank/DDBJ whole genome shotgun (WGS) entry which is preliminary data.</text>
</comment>
<accession>A0A3N0XSR0</accession>
<feature type="compositionally biased region" description="Polar residues" evidence="1">
    <location>
        <begin position="1"/>
        <end position="17"/>
    </location>
</feature>
<protein>
    <submittedName>
        <fullName evidence="2">Uncharacterized protein</fullName>
    </submittedName>
</protein>
<feature type="region of interest" description="Disordered" evidence="1">
    <location>
        <begin position="1"/>
        <end position="23"/>
    </location>
</feature>
<name>A0A3N0XSR0_ANAGA</name>
<organism evidence="2 3">
    <name type="scientific">Anabarilius grahami</name>
    <name type="common">Kanglang fish</name>
    <name type="synonym">Barilius grahami</name>
    <dbReference type="NCBI Taxonomy" id="495550"/>
    <lineage>
        <taxon>Eukaryota</taxon>
        <taxon>Metazoa</taxon>
        <taxon>Chordata</taxon>
        <taxon>Craniata</taxon>
        <taxon>Vertebrata</taxon>
        <taxon>Euteleostomi</taxon>
        <taxon>Actinopterygii</taxon>
        <taxon>Neopterygii</taxon>
        <taxon>Teleostei</taxon>
        <taxon>Ostariophysi</taxon>
        <taxon>Cypriniformes</taxon>
        <taxon>Xenocyprididae</taxon>
        <taxon>Xenocypridinae</taxon>
        <taxon>Xenocypridinae incertae sedis</taxon>
        <taxon>Anabarilius</taxon>
    </lineage>
</organism>
<sequence length="105" mass="11444">MLGMSANSVSYNDQGSVESGVDAAQENSNIPGSISSGGAAFSLFSADYKKYYIKLVVALPLEKAKMANLDHACLDNQSHFSLDVIEFRSEFLLQSVTVFGYHRNE</sequence>
<evidence type="ECO:0000313" key="3">
    <source>
        <dbReference type="Proteomes" id="UP000281406"/>
    </source>
</evidence>
<keyword evidence="3" id="KW-1185">Reference proteome</keyword>